<dbReference type="AlphaFoldDB" id="A0AAG5CT73"/>
<reference evidence="1" key="1">
    <citation type="submission" date="2024-04" db="UniProtKB">
        <authorList>
            <consortium name="EnsemblMetazoa"/>
        </authorList>
    </citation>
    <scope>IDENTIFICATION</scope>
    <source>
        <strain evidence="1">EBRO</strain>
    </source>
</reference>
<protein>
    <submittedName>
        <fullName evidence="1">Uncharacterized protein</fullName>
    </submittedName>
</protein>
<dbReference type="EnsemblMetazoa" id="ENSAATROPT001854">
    <property type="protein sequence ID" value="ENSAATROPP001778"/>
    <property type="gene ID" value="ENSAATROPG001457"/>
</dbReference>
<evidence type="ECO:0000313" key="2">
    <source>
        <dbReference type="Proteomes" id="UP000075880"/>
    </source>
</evidence>
<accession>A0AAG5CT73</accession>
<dbReference type="Proteomes" id="UP000075880">
    <property type="component" value="Unassembled WGS sequence"/>
</dbReference>
<keyword evidence="2" id="KW-1185">Reference proteome</keyword>
<organism evidence="1 2">
    <name type="scientific">Anopheles atroparvus</name>
    <name type="common">European mosquito</name>
    <dbReference type="NCBI Taxonomy" id="41427"/>
    <lineage>
        <taxon>Eukaryota</taxon>
        <taxon>Metazoa</taxon>
        <taxon>Ecdysozoa</taxon>
        <taxon>Arthropoda</taxon>
        <taxon>Hexapoda</taxon>
        <taxon>Insecta</taxon>
        <taxon>Pterygota</taxon>
        <taxon>Neoptera</taxon>
        <taxon>Endopterygota</taxon>
        <taxon>Diptera</taxon>
        <taxon>Nematocera</taxon>
        <taxon>Culicoidea</taxon>
        <taxon>Culicidae</taxon>
        <taxon>Anophelinae</taxon>
        <taxon>Anopheles</taxon>
    </lineage>
</organism>
<name>A0AAG5CT73_ANOAO</name>
<proteinExistence type="predicted"/>
<evidence type="ECO:0000313" key="1">
    <source>
        <dbReference type="EnsemblMetazoa" id="ENSAATROPP001778"/>
    </source>
</evidence>
<sequence length="71" mass="8192">MCICVKKESNTGQGQCVLTSASSPGSYHRQKEISINITRNKTKTLFTCMLTDNKYYFIYYEITAKSKRLQQ</sequence>